<dbReference type="PANTHER" id="PTHR48073:SF5">
    <property type="entry name" value="O-SUCCINYLBENZOATE SYNTHASE"/>
    <property type="match status" value="1"/>
</dbReference>
<dbReference type="EC" id="4.2.1.113" evidence="5 6"/>
<dbReference type="UniPathway" id="UPA01057">
    <property type="reaction ID" value="UER00165"/>
</dbReference>
<dbReference type="NCBIfam" id="TIGR01928">
    <property type="entry name" value="menC_lowGC_arch"/>
    <property type="match status" value="1"/>
</dbReference>
<dbReference type="Pfam" id="PF13378">
    <property type="entry name" value="MR_MLE_C"/>
    <property type="match status" value="1"/>
</dbReference>
<evidence type="ECO:0000313" key="9">
    <source>
        <dbReference type="Proteomes" id="UP000559885"/>
    </source>
</evidence>
<evidence type="ECO:0000256" key="3">
    <source>
        <dbReference type="ARBA" id="ARBA00022842"/>
    </source>
</evidence>
<dbReference type="UniPathway" id="UPA00079"/>
<dbReference type="InterPro" id="IPR029065">
    <property type="entry name" value="Enolase_C-like"/>
</dbReference>
<dbReference type="GO" id="GO:0043748">
    <property type="term" value="F:O-succinylbenzoate synthase activity"/>
    <property type="evidence" value="ECO:0007669"/>
    <property type="project" value="UniProtKB-EC"/>
</dbReference>
<evidence type="ECO:0000256" key="1">
    <source>
        <dbReference type="ARBA" id="ARBA00001968"/>
    </source>
</evidence>
<dbReference type="InterPro" id="IPR010197">
    <property type="entry name" value="OSBS/NAAAR"/>
</dbReference>
<keyword evidence="2" id="KW-0479">Metal-binding</keyword>
<evidence type="ECO:0000256" key="4">
    <source>
        <dbReference type="ARBA" id="ARBA00023239"/>
    </source>
</evidence>
<accession>A0A841ZSE6</accession>
<dbReference type="Proteomes" id="UP000559885">
    <property type="component" value="Unassembled WGS sequence"/>
</dbReference>
<proteinExistence type="predicted"/>
<dbReference type="CDD" id="cd03317">
    <property type="entry name" value="NAAAR"/>
    <property type="match status" value="1"/>
</dbReference>
<dbReference type="Gene3D" id="3.20.20.120">
    <property type="entry name" value="Enolase-like C-terminal domain"/>
    <property type="match status" value="1"/>
</dbReference>
<evidence type="ECO:0000259" key="7">
    <source>
        <dbReference type="SMART" id="SM00922"/>
    </source>
</evidence>
<evidence type="ECO:0000256" key="6">
    <source>
        <dbReference type="NCBIfam" id="TIGR01928"/>
    </source>
</evidence>
<dbReference type="InterPro" id="IPR013341">
    <property type="entry name" value="Mandelate_racemase_N_dom"/>
</dbReference>
<comment type="cofactor">
    <cofactor evidence="1">
        <name>a divalent metal cation</name>
        <dbReference type="ChEBI" id="CHEBI:60240"/>
    </cofactor>
</comment>
<organism evidence="8 9">
    <name type="scientific">Listeria aquatica</name>
    <dbReference type="NCBI Taxonomy" id="1494960"/>
    <lineage>
        <taxon>Bacteria</taxon>
        <taxon>Bacillati</taxon>
        <taxon>Bacillota</taxon>
        <taxon>Bacilli</taxon>
        <taxon>Bacillales</taxon>
        <taxon>Listeriaceae</taxon>
        <taxon>Listeria</taxon>
    </lineage>
</organism>
<name>A0A841ZSE6_9LIST</name>
<dbReference type="GO" id="GO:0009234">
    <property type="term" value="P:menaquinone biosynthetic process"/>
    <property type="evidence" value="ECO:0007669"/>
    <property type="project" value="UniProtKB-UniRule"/>
</dbReference>
<dbReference type="AlphaFoldDB" id="A0A841ZSE6"/>
<dbReference type="SUPFAM" id="SSF51604">
    <property type="entry name" value="Enolase C-terminal domain-like"/>
    <property type="match status" value="1"/>
</dbReference>
<reference evidence="8 9" key="1">
    <citation type="submission" date="2020-03" db="EMBL/GenBank/DDBJ databases">
        <title>Soil Listeria distribution.</title>
        <authorList>
            <person name="Liao J."/>
            <person name="Wiedmann M."/>
        </authorList>
    </citation>
    <scope>NUCLEOTIDE SEQUENCE [LARGE SCALE GENOMIC DNA]</scope>
    <source>
        <strain evidence="8 9">FSL L7-1507</strain>
    </source>
</reference>
<dbReference type="SMART" id="SM00922">
    <property type="entry name" value="MR_MLE"/>
    <property type="match status" value="1"/>
</dbReference>
<dbReference type="InterPro" id="IPR029017">
    <property type="entry name" value="Enolase-like_N"/>
</dbReference>
<dbReference type="SFLD" id="SFLDF00009">
    <property type="entry name" value="o-succinylbenzoate_synthase"/>
    <property type="match status" value="1"/>
</dbReference>
<feature type="domain" description="Mandelate racemase/muconate lactonizing enzyme C-terminal" evidence="7">
    <location>
        <begin position="143"/>
        <end position="235"/>
    </location>
</feature>
<evidence type="ECO:0000313" key="8">
    <source>
        <dbReference type="EMBL" id="MBC1521850.1"/>
    </source>
</evidence>
<dbReference type="SUPFAM" id="SSF54826">
    <property type="entry name" value="Enolase N-terminal domain-like"/>
    <property type="match status" value="1"/>
</dbReference>
<dbReference type="InterPro" id="IPR036849">
    <property type="entry name" value="Enolase-like_C_sf"/>
</dbReference>
<dbReference type="EMBL" id="JAARRM010000003">
    <property type="protein sequence ID" value="MBC1521850.1"/>
    <property type="molecule type" value="Genomic_DNA"/>
</dbReference>
<gene>
    <name evidence="8" type="primary">menC</name>
    <name evidence="8" type="ORF">HB912_09335</name>
</gene>
<protein>
    <recommendedName>
        <fullName evidence="5 6">o-succinylbenzoate synthase</fullName>
        <ecNumber evidence="5 6">4.2.1.113</ecNumber>
    </recommendedName>
</protein>
<evidence type="ECO:0000256" key="5">
    <source>
        <dbReference type="ARBA" id="ARBA00029491"/>
    </source>
</evidence>
<sequence>MKLNKAYLYKVHLPLVSPFRTSYGILHQKSFYLIGLEDELGNIGYGELEAFPLPDYTEETLEGAKQVVTDFLLEELSGKEIEQPEQVSQIFAWIRGNEMAKASVESACYDLFAKRQKTSLAHFIGAKKKEISVGVSIGIQKNKRSLVEKVRSYVSAGYGRVKVKIQPGADFSYLKAVRDEFPELPLLADANSAYKEEDLNDLLRLDQLNITMLEQPFGVRDLWLHAELQKRLERMAVCLDENIRSLEDVKQAFAFGSCRAINLKMARVGGLHEALRIAEFCKQREMIVWCGGMLEAGVGRAYNVALAARNEFQFPGDISATDRYFEQDIIKQNFELINGKIYVPEGLGIGVEIDEQALSRFAESFETILLD</sequence>
<dbReference type="RefSeq" id="WP_185374033.1">
    <property type="nucleotide sequence ID" value="NZ_JAARRM010000003.1"/>
</dbReference>
<evidence type="ECO:0000256" key="2">
    <source>
        <dbReference type="ARBA" id="ARBA00022723"/>
    </source>
</evidence>
<dbReference type="InterPro" id="IPR013342">
    <property type="entry name" value="Mandelate_racemase_C"/>
</dbReference>
<keyword evidence="3" id="KW-0460">Magnesium</keyword>
<dbReference type="SFLD" id="SFLDS00001">
    <property type="entry name" value="Enolase"/>
    <property type="match status" value="1"/>
</dbReference>
<dbReference type="GO" id="GO:0046872">
    <property type="term" value="F:metal ion binding"/>
    <property type="evidence" value="ECO:0007669"/>
    <property type="project" value="UniProtKB-KW"/>
</dbReference>
<comment type="caution">
    <text evidence="8">The sequence shown here is derived from an EMBL/GenBank/DDBJ whole genome shotgun (WGS) entry which is preliminary data.</text>
</comment>
<dbReference type="Pfam" id="PF02746">
    <property type="entry name" value="MR_MLE_N"/>
    <property type="match status" value="1"/>
</dbReference>
<dbReference type="PANTHER" id="PTHR48073">
    <property type="entry name" value="O-SUCCINYLBENZOATE SYNTHASE-RELATED"/>
    <property type="match status" value="1"/>
</dbReference>
<keyword evidence="4 8" id="KW-0456">Lyase</keyword>
<dbReference type="Gene3D" id="3.30.390.10">
    <property type="entry name" value="Enolase-like, N-terminal domain"/>
    <property type="match status" value="1"/>
</dbReference>
<dbReference type="SFLD" id="SFLDG00180">
    <property type="entry name" value="muconate_cycloisomerase"/>
    <property type="match status" value="1"/>
</dbReference>
<dbReference type="GO" id="GO:0016854">
    <property type="term" value="F:racemase and epimerase activity"/>
    <property type="evidence" value="ECO:0007669"/>
    <property type="project" value="UniProtKB-ARBA"/>
</dbReference>